<dbReference type="InterPro" id="IPR029069">
    <property type="entry name" value="HotDog_dom_sf"/>
</dbReference>
<dbReference type="AlphaFoldDB" id="A0A1J5SNS6"/>
<dbReference type="SUPFAM" id="SSF54637">
    <property type="entry name" value="Thioesterase/thiol ester dehydrase-isomerase"/>
    <property type="match status" value="1"/>
</dbReference>
<evidence type="ECO:0000259" key="1">
    <source>
        <dbReference type="Pfam" id="PF22818"/>
    </source>
</evidence>
<proteinExistence type="predicted"/>
<protein>
    <submittedName>
        <fullName evidence="2">(3R)-hydroxymyristoyl-ACP dehydratase</fullName>
    </submittedName>
</protein>
<dbReference type="PIRSF" id="PIRSF030962">
    <property type="entry name" value="Dehydrase_ECs4332_prd"/>
    <property type="match status" value="1"/>
</dbReference>
<reference evidence="2" key="1">
    <citation type="submission" date="2016-10" db="EMBL/GenBank/DDBJ databases">
        <title>Sequence of Gallionella enrichment culture.</title>
        <authorList>
            <person name="Poehlein A."/>
            <person name="Muehling M."/>
            <person name="Daniel R."/>
        </authorList>
    </citation>
    <scope>NUCLEOTIDE SEQUENCE</scope>
</reference>
<evidence type="ECO:0000313" key="2">
    <source>
        <dbReference type="EMBL" id="OIR10095.1"/>
    </source>
</evidence>
<dbReference type="InterPro" id="IPR054545">
    <property type="entry name" value="ApeI-like"/>
</dbReference>
<dbReference type="Pfam" id="PF22818">
    <property type="entry name" value="ApeI-like"/>
    <property type="match status" value="1"/>
</dbReference>
<feature type="domain" description="ApeI dehydratase-like" evidence="1">
    <location>
        <begin position="17"/>
        <end position="110"/>
    </location>
</feature>
<organism evidence="2">
    <name type="scientific">mine drainage metagenome</name>
    <dbReference type="NCBI Taxonomy" id="410659"/>
    <lineage>
        <taxon>unclassified sequences</taxon>
        <taxon>metagenomes</taxon>
        <taxon>ecological metagenomes</taxon>
    </lineage>
</organism>
<accession>A0A1J5SNS6</accession>
<sequence length="118" mass="12499">MTAPPPVRAVSRPAPGSALVLLDLPADHPAFAGHFPGRPVLPGVLQTHWALALGDELLGTGCRAAGDFQVKFRRVIGPGAGLELHLHHDADRRSLTFEYRQDGETAAQGRVRLDGAAP</sequence>
<name>A0A1J5SNS6_9ZZZZ</name>
<gene>
    <name evidence="2" type="ORF">GALL_80230</name>
</gene>
<comment type="caution">
    <text evidence="2">The sequence shown here is derived from an EMBL/GenBank/DDBJ whole genome shotgun (WGS) entry which is preliminary data.</text>
</comment>
<dbReference type="EMBL" id="MLJW01000024">
    <property type="protein sequence ID" value="OIR10095.1"/>
    <property type="molecule type" value="Genomic_DNA"/>
</dbReference>
<dbReference type="Gene3D" id="3.10.129.10">
    <property type="entry name" value="Hotdog Thioesterase"/>
    <property type="match status" value="1"/>
</dbReference>
<dbReference type="InterPro" id="IPR016962">
    <property type="entry name" value="Dehydrase_ECs4332_prd"/>
</dbReference>